<evidence type="ECO:0000256" key="1">
    <source>
        <dbReference type="ARBA" id="ARBA00004876"/>
    </source>
</evidence>
<dbReference type="Gene3D" id="2.160.10.10">
    <property type="entry name" value="Hexapeptide repeat proteins"/>
    <property type="match status" value="1"/>
</dbReference>
<dbReference type="InterPro" id="IPR042122">
    <property type="entry name" value="Ser_AcTrfase_N_sf"/>
</dbReference>
<protein>
    <submittedName>
        <fullName evidence="5">Serine acetyltransferase</fullName>
    </submittedName>
</protein>
<keyword evidence="3 5" id="KW-0808">Transferase</keyword>
<reference evidence="5 6" key="1">
    <citation type="submission" date="2020-04" db="EMBL/GenBank/DDBJ databases">
        <authorList>
            <person name="Zheng R.K."/>
            <person name="Sun C.M."/>
        </authorList>
    </citation>
    <scope>NUCLEOTIDE SEQUENCE [LARGE SCALE GENOMIC DNA]</scope>
    <source>
        <strain evidence="6">zrk29</strain>
    </source>
</reference>
<dbReference type="InterPro" id="IPR011004">
    <property type="entry name" value="Trimer_LpxA-like_sf"/>
</dbReference>
<dbReference type="Gene3D" id="1.10.3130.10">
    <property type="entry name" value="serine acetyltransferase, domain 1"/>
    <property type="match status" value="1"/>
</dbReference>
<accession>A0A7L6N2J8</accession>
<gene>
    <name evidence="5" type="ORF">HF295_02445</name>
</gene>
<evidence type="ECO:0000256" key="2">
    <source>
        <dbReference type="ARBA" id="ARBA00022605"/>
    </source>
</evidence>
<keyword evidence="6" id="KW-1185">Reference proteome</keyword>
<comment type="pathway">
    <text evidence="1">Amino-acid biosynthesis; L-cysteine biosynthesis; L-cysteine from L-serine: step 1/2.</text>
</comment>
<dbReference type="SUPFAM" id="SSF51161">
    <property type="entry name" value="Trimeric LpxA-like enzymes"/>
    <property type="match status" value="1"/>
</dbReference>
<dbReference type="RefSeq" id="WP_312032263.1">
    <property type="nucleotide sequence ID" value="NZ_CP051151.1"/>
</dbReference>
<dbReference type="GO" id="GO:0008652">
    <property type="term" value="P:amino acid biosynthetic process"/>
    <property type="evidence" value="ECO:0007669"/>
    <property type="project" value="UniProtKB-KW"/>
</dbReference>
<evidence type="ECO:0000256" key="3">
    <source>
        <dbReference type="ARBA" id="ARBA00022679"/>
    </source>
</evidence>
<evidence type="ECO:0000313" key="5">
    <source>
        <dbReference type="EMBL" id="QLY39781.1"/>
    </source>
</evidence>
<dbReference type="KEGG" id="tbk:HF295_02445"/>
<organism evidence="5 6">
    <name type="scientific">Hujiaoplasma nucleasis</name>
    <dbReference type="NCBI Taxonomy" id="2725268"/>
    <lineage>
        <taxon>Bacteria</taxon>
        <taxon>Bacillati</taxon>
        <taxon>Mycoplasmatota</taxon>
        <taxon>Mollicutes</taxon>
        <taxon>Candidatus Izemoplasmatales</taxon>
        <taxon>Hujiaoplasmataceae</taxon>
        <taxon>Hujiaoplasma</taxon>
    </lineage>
</organism>
<dbReference type="AlphaFoldDB" id="A0A7L6N2J8"/>
<proteinExistence type="predicted"/>
<keyword evidence="4" id="KW-0012">Acyltransferase</keyword>
<dbReference type="EMBL" id="CP051151">
    <property type="protein sequence ID" value="QLY39781.1"/>
    <property type="molecule type" value="Genomic_DNA"/>
</dbReference>
<evidence type="ECO:0000313" key="6">
    <source>
        <dbReference type="Proteomes" id="UP000512167"/>
    </source>
</evidence>
<evidence type="ECO:0000256" key="4">
    <source>
        <dbReference type="ARBA" id="ARBA00023315"/>
    </source>
</evidence>
<dbReference type="CDD" id="cd03354">
    <property type="entry name" value="LbH_SAT"/>
    <property type="match status" value="1"/>
</dbReference>
<keyword evidence="2" id="KW-0028">Amino-acid biosynthesis</keyword>
<dbReference type="PANTHER" id="PTHR42811">
    <property type="entry name" value="SERINE ACETYLTRANSFERASE"/>
    <property type="match status" value="1"/>
</dbReference>
<sequence length="298" mass="33652">MKKLKKPIENILESYQETTIKKDHCSCKIPQNEEVRKIIRLTKEIIFPGYFSTKHLTETSNKSTTKRLVKKLHKILKRQIKYALLYLADEEKSKQIAKASCVLCIDFINRIPKIRELVYKDVEAHYLGDPAAFNRDQVIISYPGLYATVIYRMANELDDLGVKVIPRMMSEYAHRVTGIDINPKAKIGEYFFMDHGTGIVIGETSEIGHHVKIYQGVTLGAMSLRKGQALKGIKRHPTIGNHVTIYAGASILGGQSVIGDYSIIGANVFITGSIPKKSIVSMKQMELETRENRVDESI</sequence>
<name>A0A7L6N2J8_9MOLU</name>
<dbReference type="InterPro" id="IPR045304">
    <property type="entry name" value="LbH_SAT"/>
</dbReference>
<dbReference type="GO" id="GO:0016746">
    <property type="term" value="F:acyltransferase activity"/>
    <property type="evidence" value="ECO:0007669"/>
    <property type="project" value="UniProtKB-KW"/>
</dbReference>
<dbReference type="Proteomes" id="UP000512167">
    <property type="component" value="Chromosome"/>
</dbReference>